<sequence>MTVLPLDDSRWASPQHAYGSAADVPDLLRQLHGEHAPQGREGPWFSLWSALCHQGDVNTASYAALPYLVADAACLALAERLGHLHFAGSIAALSRAERSPAVPEDLTAAFEDAVRRLGDLALEALGTLPIASEEDLGVLLGAVAVAKGQAPLGNLLL</sequence>
<accession>A0A1W1ULP4</accession>
<evidence type="ECO:0000313" key="2">
    <source>
        <dbReference type="Proteomes" id="UP000192582"/>
    </source>
</evidence>
<dbReference type="EMBL" id="FWWU01000005">
    <property type="protein sequence ID" value="SMB82055.1"/>
    <property type="molecule type" value="Genomic_DNA"/>
</dbReference>
<name>A0A1W1ULP4_9DEIO</name>
<reference evidence="1 2" key="1">
    <citation type="submission" date="2017-04" db="EMBL/GenBank/DDBJ databases">
        <authorList>
            <person name="Afonso C.L."/>
            <person name="Miller P.J."/>
            <person name="Scott M.A."/>
            <person name="Spackman E."/>
            <person name="Goraichik I."/>
            <person name="Dimitrov K.M."/>
            <person name="Suarez D.L."/>
            <person name="Swayne D.E."/>
        </authorList>
    </citation>
    <scope>NUCLEOTIDE SEQUENCE [LARGE SCALE GENOMIC DNA]</scope>
    <source>
        <strain evidence="1 2">KR-140</strain>
    </source>
</reference>
<proteinExistence type="predicted"/>
<evidence type="ECO:0000313" key="1">
    <source>
        <dbReference type="EMBL" id="SMB82055.1"/>
    </source>
</evidence>
<dbReference type="STRING" id="695939.SAMN00790413_04829"/>
<keyword evidence="2" id="KW-1185">Reference proteome</keyword>
<organism evidence="1 2">
    <name type="scientific">Deinococcus hopiensis KR-140</name>
    <dbReference type="NCBI Taxonomy" id="695939"/>
    <lineage>
        <taxon>Bacteria</taxon>
        <taxon>Thermotogati</taxon>
        <taxon>Deinococcota</taxon>
        <taxon>Deinococci</taxon>
        <taxon>Deinococcales</taxon>
        <taxon>Deinococcaceae</taxon>
        <taxon>Deinococcus</taxon>
    </lineage>
</organism>
<protein>
    <submittedName>
        <fullName evidence="1">Uncharacterized protein</fullName>
    </submittedName>
</protein>
<dbReference type="Proteomes" id="UP000192582">
    <property type="component" value="Unassembled WGS sequence"/>
</dbReference>
<gene>
    <name evidence="1" type="ORF">SAMN00790413_04829</name>
</gene>
<dbReference type="AlphaFoldDB" id="A0A1W1ULP4"/>